<evidence type="ECO:0000313" key="2">
    <source>
        <dbReference type="EMBL" id="MVU80328.1"/>
    </source>
</evidence>
<gene>
    <name evidence="2" type="ORF">GPX89_24150</name>
</gene>
<dbReference type="PANTHER" id="PTHR43798">
    <property type="entry name" value="MONOACYLGLYCEROL LIPASE"/>
    <property type="match status" value="1"/>
</dbReference>
<dbReference type="AlphaFoldDB" id="A0A7K1V2I7"/>
<evidence type="ECO:0000259" key="1">
    <source>
        <dbReference type="Pfam" id="PF12697"/>
    </source>
</evidence>
<evidence type="ECO:0000313" key="3">
    <source>
        <dbReference type="Proteomes" id="UP000466794"/>
    </source>
</evidence>
<dbReference type="SUPFAM" id="SSF53474">
    <property type="entry name" value="alpha/beta-Hydrolases"/>
    <property type="match status" value="1"/>
</dbReference>
<dbReference type="InterPro" id="IPR029058">
    <property type="entry name" value="AB_hydrolase_fold"/>
</dbReference>
<name>A0A7K1V2I7_9NOCA</name>
<dbReference type="Gene3D" id="3.40.50.1820">
    <property type="entry name" value="alpha/beta hydrolase"/>
    <property type="match status" value="1"/>
</dbReference>
<feature type="domain" description="AB hydrolase-1" evidence="1">
    <location>
        <begin position="26"/>
        <end position="244"/>
    </location>
</feature>
<dbReference type="RefSeq" id="WP_157389997.1">
    <property type="nucleotide sequence ID" value="NZ_WRPP01000005.1"/>
</dbReference>
<sequence>MTIHSLTGFGEPVQLTVDDRGTGDPILLLHGGAGPISVDGLAQALGEHHRVLTPTHPGFEDTPRPENLTSMADLARRYRALLEALDLTDVTVVGNSIGGWIAAELALLGDPRVARVVLADAAGLDLPQTPIADFFALTFDQLADLSYCRPDDFRIDPSTLSPQRLSTMDGNRAALQTYGGTAMTDPHLLDRLPAIAVPTLVVWGECDRMIPVAHGHAFASAIPGARLELIENAGHLPQLETPKHFVELVEDFLDTPREAD</sequence>
<dbReference type="PANTHER" id="PTHR43798:SF33">
    <property type="entry name" value="HYDROLASE, PUTATIVE (AFU_ORTHOLOGUE AFUA_2G14860)-RELATED"/>
    <property type="match status" value="1"/>
</dbReference>
<dbReference type="GO" id="GO:0016020">
    <property type="term" value="C:membrane"/>
    <property type="evidence" value="ECO:0007669"/>
    <property type="project" value="TreeGrafter"/>
</dbReference>
<dbReference type="EMBL" id="WRPP01000005">
    <property type="protein sequence ID" value="MVU80328.1"/>
    <property type="molecule type" value="Genomic_DNA"/>
</dbReference>
<comment type="caution">
    <text evidence="2">The sequence shown here is derived from an EMBL/GenBank/DDBJ whole genome shotgun (WGS) entry which is preliminary data.</text>
</comment>
<dbReference type="GO" id="GO:0016787">
    <property type="term" value="F:hydrolase activity"/>
    <property type="evidence" value="ECO:0007669"/>
    <property type="project" value="UniProtKB-KW"/>
</dbReference>
<dbReference type="InterPro" id="IPR000073">
    <property type="entry name" value="AB_hydrolase_1"/>
</dbReference>
<keyword evidence="3" id="KW-1185">Reference proteome</keyword>
<reference evidence="2 3" key="1">
    <citation type="submission" date="2019-12" db="EMBL/GenBank/DDBJ databases">
        <title>Nocardia sp. nov. ET3-3 isolated from soil.</title>
        <authorList>
            <person name="Kanchanasin P."/>
            <person name="Tanasupawat S."/>
            <person name="Yuki M."/>
            <person name="Kudo T."/>
        </authorList>
    </citation>
    <scope>NUCLEOTIDE SEQUENCE [LARGE SCALE GENOMIC DNA]</scope>
    <source>
        <strain evidence="2 3">ET3-3</strain>
    </source>
</reference>
<dbReference type="PRINTS" id="PR00111">
    <property type="entry name" value="ABHYDROLASE"/>
</dbReference>
<dbReference type="InterPro" id="IPR050266">
    <property type="entry name" value="AB_hydrolase_sf"/>
</dbReference>
<dbReference type="Pfam" id="PF12697">
    <property type="entry name" value="Abhydrolase_6"/>
    <property type="match status" value="1"/>
</dbReference>
<keyword evidence="2" id="KW-0378">Hydrolase</keyword>
<organism evidence="2 3">
    <name type="scientific">Nocardia terrae</name>
    <dbReference type="NCBI Taxonomy" id="2675851"/>
    <lineage>
        <taxon>Bacteria</taxon>
        <taxon>Bacillati</taxon>
        <taxon>Actinomycetota</taxon>
        <taxon>Actinomycetes</taxon>
        <taxon>Mycobacteriales</taxon>
        <taxon>Nocardiaceae</taxon>
        <taxon>Nocardia</taxon>
    </lineage>
</organism>
<protein>
    <submittedName>
        <fullName evidence="2">Alpha/beta fold hydrolase</fullName>
    </submittedName>
</protein>
<dbReference type="Proteomes" id="UP000466794">
    <property type="component" value="Unassembled WGS sequence"/>
</dbReference>
<accession>A0A7K1V2I7</accession>
<proteinExistence type="predicted"/>